<keyword evidence="2" id="KW-1185">Reference proteome</keyword>
<evidence type="ECO:0000313" key="2">
    <source>
        <dbReference type="Proteomes" id="UP000199340"/>
    </source>
</evidence>
<organism evidence="1 2">
    <name type="scientific">Lutimaribacter saemankumensis</name>
    <dbReference type="NCBI Taxonomy" id="490829"/>
    <lineage>
        <taxon>Bacteria</taxon>
        <taxon>Pseudomonadati</taxon>
        <taxon>Pseudomonadota</taxon>
        <taxon>Alphaproteobacteria</taxon>
        <taxon>Rhodobacterales</taxon>
        <taxon>Roseobacteraceae</taxon>
        <taxon>Lutimaribacter</taxon>
    </lineage>
</organism>
<dbReference type="EMBL" id="FNEB01000003">
    <property type="protein sequence ID" value="SDI49093.1"/>
    <property type="molecule type" value="Genomic_DNA"/>
</dbReference>
<gene>
    <name evidence="1" type="ORF">SAMN05421850_103121</name>
</gene>
<protein>
    <submittedName>
        <fullName evidence="1">Uncharacterized protein</fullName>
    </submittedName>
</protein>
<reference evidence="1 2" key="1">
    <citation type="submission" date="2016-10" db="EMBL/GenBank/DDBJ databases">
        <authorList>
            <person name="de Groot N.N."/>
        </authorList>
    </citation>
    <scope>NUCLEOTIDE SEQUENCE [LARGE SCALE GENOMIC DNA]</scope>
    <source>
        <strain evidence="1 2">DSM 28010</strain>
    </source>
</reference>
<proteinExistence type="predicted"/>
<sequence>MAVSSNLMILLMALTVFLTIEPREVPASPSIWALYSPDDLCLTDEADMPEMSMMSMPVN</sequence>
<accession>A0A1G8L0D5</accession>
<dbReference type="AlphaFoldDB" id="A0A1G8L0D5"/>
<name>A0A1G8L0D5_9RHOB</name>
<dbReference type="Proteomes" id="UP000199340">
    <property type="component" value="Unassembled WGS sequence"/>
</dbReference>
<evidence type="ECO:0000313" key="1">
    <source>
        <dbReference type="EMBL" id="SDI49093.1"/>
    </source>
</evidence>